<evidence type="ECO:0000313" key="2">
    <source>
        <dbReference type="EMBL" id="GAA4700958.1"/>
    </source>
</evidence>
<gene>
    <name evidence="2" type="ORF">GCM10023215_44750</name>
</gene>
<accession>A0ABP8X8Z9</accession>
<feature type="compositionally biased region" description="Low complexity" evidence="1">
    <location>
        <begin position="48"/>
        <end position="63"/>
    </location>
</feature>
<sequence length="63" mass="6213">MGEEVLAEAGGAVDVTGADGLELRGREGLGEVEQARNAGSGAGEFGYPVGDVPSPVDSPDTVP</sequence>
<dbReference type="Proteomes" id="UP001500325">
    <property type="component" value="Unassembled WGS sequence"/>
</dbReference>
<evidence type="ECO:0000313" key="3">
    <source>
        <dbReference type="Proteomes" id="UP001500325"/>
    </source>
</evidence>
<protein>
    <submittedName>
        <fullName evidence="2">Uncharacterized protein</fullName>
    </submittedName>
</protein>
<evidence type="ECO:0000256" key="1">
    <source>
        <dbReference type="SAM" id="MobiDB-lite"/>
    </source>
</evidence>
<organism evidence="2 3">
    <name type="scientific">Pseudonocardia yuanmonensis</name>
    <dbReference type="NCBI Taxonomy" id="1095914"/>
    <lineage>
        <taxon>Bacteria</taxon>
        <taxon>Bacillati</taxon>
        <taxon>Actinomycetota</taxon>
        <taxon>Actinomycetes</taxon>
        <taxon>Pseudonocardiales</taxon>
        <taxon>Pseudonocardiaceae</taxon>
        <taxon>Pseudonocardia</taxon>
    </lineage>
</organism>
<keyword evidence="3" id="KW-1185">Reference proteome</keyword>
<dbReference type="RefSeq" id="WP_345382689.1">
    <property type="nucleotide sequence ID" value="NZ_BAABIC010000016.1"/>
</dbReference>
<reference evidence="3" key="1">
    <citation type="journal article" date="2019" name="Int. J. Syst. Evol. Microbiol.">
        <title>The Global Catalogue of Microorganisms (GCM) 10K type strain sequencing project: providing services to taxonomists for standard genome sequencing and annotation.</title>
        <authorList>
            <consortium name="The Broad Institute Genomics Platform"/>
            <consortium name="The Broad Institute Genome Sequencing Center for Infectious Disease"/>
            <person name="Wu L."/>
            <person name="Ma J."/>
        </authorList>
    </citation>
    <scope>NUCLEOTIDE SEQUENCE [LARGE SCALE GENOMIC DNA]</scope>
    <source>
        <strain evidence="3">JCM 18055</strain>
    </source>
</reference>
<feature type="region of interest" description="Disordered" evidence="1">
    <location>
        <begin position="35"/>
        <end position="63"/>
    </location>
</feature>
<name>A0ABP8X8Z9_9PSEU</name>
<comment type="caution">
    <text evidence="2">The sequence shown here is derived from an EMBL/GenBank/DDBJ whole genome shotgun (WGS) entry which is preliminary data.</text>
</comment>
<proteinExistence type="predicted"/>
<dbReference type="EMBL" id="BAABIC010000016">
    <property type="protein sequence ID" value="GAA4700958.1"/>
    <property type="molecule type" value="Genomic_DNA"/>
</dbReference>